<evidence type="ECO:0000256" key="4">
    <source>
        <dbReference type="ARBA" id="ARBA00022729"/>
    </source>
</evidence>
<dbReference type="Proteomes" id="UP000323142">
    <property type="component" value="Unassembled WGS sequence"/>
</dbReference>
<dbReference type="InterPro" id="IPR051398">
    <property type="entry name" value="Polysacch_Deacetylase"/>
</dbReference>
<comment type="similarity">
    <text evidence="2">Belongs to the polysaccharide deacetylase family.</text>
</comment>
<dbReference type="Pfam" id="PF01522">
    <property type="entry name" value="Polysacc_deac_1"/>
    <property type="match status" value="2"/>
</dbReference>
<comment type="caution">
    <text evidence="7">The sequence shown here is derived from an EMBL/GenBank/DDBJ whole genome shotgun (WGS) entry which is preliminary data.</text>
</comment>
<sequence>MGLRRRAIGAALTAIGSSGADRALAPLLRGRGVILTGHHVRPWRETGFAPNRLLEITPDFLDRALTLLARQGFELVSMDEVPDRLARGGRPFAALTFDDGYRDNVEHALPVLRRHGAPAAFYVTADYAEGRGRLWWLELEEAIRRLDRVVLTVGGRRLDLPAGTDAAKAAAYEAVYWPLRTLPEDALRAAIAGLCREAGVDAGALVQADCLTFEEIAALSREPGVTIGAHTLTHPRLATLDESEARREIAASGIAVEARIGRPVRHFAYPVGDPGSAGPRDFALAREAGFVTAVTTRPGHVFPEHAAHLHALPRVSLNGLHQTEGDLRVLLSGVPFWLWNRGRRLNVS</sequence>
<reference evidence="7 8" key="2">
    <citation type="submission" date="2019-09" db="EMBL/GenBank/DDBJ databases">
        <authorList>
            <person name="Jin C."/>
        </authorList>
    </citation>
    <scope>NUCLEOTIDE SEQUENCE [LARGE SCALE GENOMIC DNA]</scope>
    <source>
        <strain evidence="7 8">BN140002</strain>
    </source>
</reference>
<feature type="domain" description="NodB homology" evidence="6">
    <location>
        <begin position="91"/>
        <end position="348"/>
    </location>
</feature>
<keyword evidence="4" id="KW-0732">Signal</keyword>
<name>A0A5B2V9S7_9HYPH</name>
<evidence type="ECO:0000256" key="1">
    <source>
        <dbReference type="ARBA" id="ARBA00003236"/>
    </source>
</evidence>
<comment type="function">
    <text evidence="1">Is involved in generating a small heat-stable compound (Nod), an acylated oligomer of N-acetylglucosamine, that stimulates mitosis in various plant protoplasts.</text>
</comment>
<dbReference type="Gene3D" id="3.20.20.370">
    <property type="entry name" value="Glycoside hydrolase/deacetylase"/>
    <property type="match status" value="1"/>
</dbReference>
<dbReference type="InterPro" id="IPR011330">
    <property type="entry name" value="Glyco_hydro/deAcase_b/a-brl"/>
</dbReference>
<gene>
    <name evidence="7" type="ORF">F0L46_19090</name>
</gene>
<evidence type="ECO:0000313" key="7">
    <source>
        <dbReference type="EMBL" id="KAA2235606.1"/>
    </source>
</evidence>
<protein>
    <recommendedName>
        <fullName evidence="3">Chitooligosaccharide deacetylase</fullName>
    </recommendedName>
    <alternativeName>
        <fullName evidence="5">Nodulation protein B</fullName>
    </alternativeName>
</protein>
<dbReference type="InterPro" id="IPR002509">
    <property type="entry name" value="NODB_dom"/>
</dbReference>
<dbReference type="CDD" id="cd10968">
    <property type="entry name" value="CE4_Mlr8448_like_5s"/>
    <property type="match status" value="1"/>
</dbReference>
<dbReference type="SUPFAM" id="SSF88713">
    <property type="entry name" value="Glycoside hydrolase/deacetylase"/>
    <property type="match status" value="1"/>
</dbReference>
<organism evidence="7 8">
    <name type="scientific">Salinarimonas soli</name>
    <dbReference type="NCBI Taxonomy" id="1638099"/>
    <lineage>
        <taxon>Bacteria</taxon>
        <taxon>Pseudomonadati</taxon>
        <taxon>Pseudomonadota</taxon>
        <taxon>Alphaproteobacteria</taxon>
        <taxon>Hyphomicrobiales</taxon>
        <taxon>Salinarimonadaceae</taxon>
        <taxon>Salinarimonas</taxon>
    </lineage>
</organism>
<dbReference type="PROSITE" id="PS51677">
    <property type="entry name" value="NODB"/>
    <property type="match status" value="1"/>
</dbReference>
<dbReference type="GO" id="GO:0005975">
    <property type="term" value="P:carbohydrate metabolic process"/>
    <property type="evidence" value="ECO:0007669"/>
    <property type="project" value="InterPro"/>
</dbReference>
<evidence type="ECO:0000256" key="5">
    <source>
        <dbReference type="ARBA" id="ARBA00032976"/>
    </source>
</evidence>
<dbReference type="GO" id="GO:0016810">
    <property type="term" value="F:hydrolase activity, acting on carbon-nitrogen (but not peptide) bonds"/>
    <property type="evidence" value="ECO:0007669"/>
    <property type="project" value="InterPro"/>
</dbReference>
<dbReference type="AlphaFoldDB" id="A0A5B2V9S7"/>
<reference evidence="7 8" key="1">
    <citation type="submission" date="2019-09" db="EMBL/GenBank/DDBJ databases">
        <title>Salinarimonas rosea gen. nov., sp. nov., a new member of the a-2 subgroup of the Proteobacteria.</title>
        <authorList>
            <person name="Liu J."/>
        </authorList>
    </citation>
    <scope>NUCLEOTIDE SEQUENCE [LARGE SCALE GENOMIC DNA]</scope>
    <source>
        <strain evidence="7 8">BN140002</strain>
    </source>
</reference>
<dbReference type="PANTHER" id="PTHR34216">
    <property type="match status" value="1"/>
</dbReference>
<evidence type="ECO:0000313" key="8">
    <source>
        <dbReference type="Proteomes" id="UP000323142"/>
    </source>
</evidence>
<keyword evidence="8" id="KW-1185">Reference proteome</keyword>
<dbReference type="EMBL" id="VUOA01000034">
    <property type="protein sequence ID" value="KAA2235606.1"/>
    <property type="molecule type" value="Genomic_DNA"/>
</dbReference>
<evidence type="ECO:0000256" key="3">
    <source>
        <dbReference type="ARBA" id="ARBA00020071"/>
    </source>
</evidence>
<dbReference type="PANTHER" id="PTHR34216:SF7">
    <property type="entry name" value="POLY-BETA-1,6-N-ACETYL-D-GLUCOSAMINE N-DEACETYLASE"/>
    <property type="match status" value="1"/>
</dbReference>
<evidence type="ECO:0000256" key="2">
    <source>
        <dbReference type="ARBA" id="ARBA00010973"/>
    </source>
</evidence>
<dbReference type="OrthoDB" id="9782872at2"/>
<evidence type="ECO:0000259" key="6">
    <source>
        <dbReference type="PROSITE" id="PS51677"/>
    </source>
</evidence>
<proteinExistence type="inferred from homology"/>
<accession>A0A5B2V9S7</accession>
<dbReference type="RefSeq" id="WP_149820499.1">
    <property type="nucleotide sequence ID" value="NZ_VUOA01000034.1"/>
</dbReference>